<dbReference type="GO" id="GO:0005576">
    <property type="term" value="C:extracellular region"/>
    <property type="evidence" value="ECO:0007669"/>
    <property type="project" value="UniProtKB-SubCell"/>
</dbReference>
<keyword evidence="7" id="KW-1185">Reference proteome</keyword>
<dbReference type="InterPro" id="IPR014756">
    <property type="entry name" value="Ig_E-set"/>
</dbReference>
<comment type="subcellular location">
    <subcellularLocation>
        <location evidence="1">Secreted</location>
    </subcellularLocation>
</comment>
<dbReference type="InterPro" id="IPR003172">
    <property type="entry name" value="ML_dom"/>
</dbReference>
<reference evidence="6 7" key="1">
    <citation type="submission" date="2023-01" db="EMBL/GenBank/DDBJ databases">
        <authorList>
            <person name="Whitehead M."/>
        </authorList>
    </citation>
    <scope>NUCLEOTIDE SEQUENCE [LARGE SCALE GENOMIC DNA]</scope>
</reference>
<sequence length="159" mass="18293">MAIFVLTVVGLMFAASAVNAEQVKDFRMCRSTNCVVYDLFIDPCPEALDNKVCELPQATNVSIAFKYKPKFGSNLPKTRLYAQIFMLDLPFILQMDTNACLYTSCPVVKDTEQNWLYNVFLPKNYPRTGYTFMFKFWDTEPNAHSDDAQCCFKFDVRIV</sequence>
<comment type="caution">
    <text evidence="6">The sequence shown here is derived from an EMBL/GenBank/DDBJ whole genome shotgun (WGS) entry which is preliminary data.</text>
</comment>
<dbReference type="AlphaFoldDB" id="A0AAV0XYE3"/>
<proteinExistence type="inferred from homology"/>
<dbReference type="FunFam" id="2.60.40.770:FF:000001">
    <property type="entry name" value="NPC intracellular cholesterol transporter 2"/>
    <property type="match status" value="1"/>
</dbReference>
<feature type="domain" description="MD-2-related lipid-recognition" evidence="5">
    <location>
        <begin position="26"/>
        <end position="156"/>
    </location>
</feature>
<evidence type="ECO:0000256" key="1">
    <source>
        <dbReference type="ARBA" id="ARBA00004613"/>
    </source>
</evidence>
<dbReference type="SUPFAM" id="SSF81296">
    <property type="entry name" value="E set domains"/>
    <property type="match status" value="1"/>
</dbReference>
<dbReference type="Pfam" id="PF02221">
    <property type="entry name" value="E1_DerP2_DerF2"/>
    <property type="match status" value="1"/>
</dbReference>
<feature type="signal peptide" evidence="4">
    <location>
        <begin position="1"/>
        <end position="20"/>
    </location>
</feature>
<evidence type="ECO:0000256" key="3">
    <source>
        <dbReference type="ARBA" id="ARBA00022525"/>
    </source>
</evidence>
<protein>
    <recommendedName>
        <fullName evidence="5">MD-2-related lipid-recognition domain-containing protein</fullName>
    </recommendedName>
</protein>
<keyword evidence="3" id="KW-0964">Secreted</keyword>
<gene>
    <name evidence="6" type="ORF">MEUPH1_LOCUS26904</name>
</gene>
<evidence type="ECO:0000259" key="5">
    <source>
        <dbReference type="SMART" id="SM00737"/>
    </source>
</evidence>
<dbReference type="EMBL" id="CARXXK010001085">
    <property type="protein sequence ID" value="CAI6373111.1"/>
    <property type="molecule type" value="Genomic_DNA"/>
</dbReference>
<dbReference type="SMART" id="SM00737">
    <property type="entry name" value="ML"/>
    <property type="match status" value="1"/>
</dbReference>
<accession>A0AAV0XYE3</accession>
<evidence type="ECO:0000256" key="4">
    <source>
        <dbReference type="SAM" id="SignalP"/>
    </source>
</evidence>
<dbReference type="Proteomes" id="UP001160148">
    <property type="component" value="Unassembled WGS sequence"/>
</dbReference>
<organism evidence="6 7">
    <name type="scientific">Macrosiphum euphorbiae</name>
    <name type="common">potato aphid</name>
    <dbReference type="NCBI Taxonomy" id="13131"/>
    <lineage>
        <taxon>Eukaryota</taxon>
        <taxon>Metazoa</taxon>
        <taxon>Ecdysozoa</taxon>
        <taxon>Arthropoda</taxon>
        <taxon>Hexapoda</taxon>
        <taxon>Insecta</taxon>
        <taxon>Pterygota</taxon>
        <taxon>Neoptera</taxon>
        <taxon>Paraneoptera</taxon>
        <taxon>Hemiptera</taxon>
        <taxon>Sternorrhyncha</taxon>
        <taxon>Aphidomorpha</taxon>
        <taxon>Aphidoidea</taxon>
        <taxon>Aphididae</taxon>
        <taxon>Macrosiphini</taxon>
        <taxon>Macrosiphum</taxon>
    </lineage>
</organism>
<evidence type="ECO:0000313" key="7">
    <source>
        <dbReference type="Proteomes" id="UP001160148"/>
    </source>
</evidence>
<evidence type="ECO:0000313" key="6">
    <source>
        <dbReference type="EMBL" id="CAI6373111.1"/>
    </source>
</evidence>
<name>A0AAV0XYE3_9HEMI</name>
<comment type="similarity">
    <text evidence="2">Belongs to the NPC2 family.</text>
</comment>
<evidence type="ECO:0000256" key="2">
    <source>
        <dbReference type="ARBA" id="ARBA00006370"/>
    </source>
</evidence>
<keyword evidence="4" id="KW-0732">Signal</keyword>
<feature type="chain" id="PRO_5043628543" description="MD-2-related lipid-recognition domain-containing protein" evidence="4">
    <location>
        <begin position="21"/>
        <end position="159"/>
    </location>
</feature>
<dbReference type="Gene3D" id="2.60.40.770">
    <property type="match status" value="1"/>
</dbReference>